<evidence type="ECO:0008006" key="9">
    <source>
        <dbReference type="Google" id="ProtNLM"/>
    </source>
</evidence>
<feature type="transmembrane region" description="Helical" evidence="6">
    <location>
        <begin position="269"/>
        <end position="290"/>
    </location>
</feature>
<dbReference type="PANTHER" id="PTHR30250:SF26">
    <property type="entry name" value="PSMA PROTEIN"/>
    <property type="match status" value="1"/>
</dbReference>
<dbReference type="InterPro" id="IPR050833">
    <property type="entry name" value="Poly_Biosynth_Transport"/>
</dbReference>
<organism evidence="7 8">
    <name type="scientific">Paracoccus siganidrum</name>
    <dbReference type="NCBI Taxonomy" id="1276757"/>
    <lineage>
        <taxon>Bacteria</taxon>
        <taxon>Pseudomonadati</taxon>
        <taxon>Pseudomonadota</taxon>
        <taxon>Alphaproteobacteria</taxon>
        <taxon>Rhodobacterales</taxon>
        <taxon>Paracoccaceae</taxon>
        <taxon>Paracoccus</taxon>
    </lineage>
</organism>
<dbReference type="GO" id="GO:0005886">
    <property type="term" value="C:plasma membrane"/>
    <property type="evidence" value="ECO:0007669"/>
    <property type="project" value="UniProtKB-SubCell"/>
</dbReference>
<evidence type="ECO:0000256" key="4">
    <source>
        <dbReference type="ARBA" id="ARBA00022989"/>
    </source>
</evidence>
<gene>
    <name evidence="7" type="ORF">D3P05_05425</name>
</gene>
<evidence type="ECO:0000256" key="6">
    <source>
        <dbReference type="SAM" id="Phobius"/>
    </source>
</evidence>
<comment type="subcellular location">
    <subcellularLocation>
        <location evidence="1">Cell membrane</location>
        <topology evidence="1">Multi-pass membrane protein</topology>
    </subcellularLocation>
</comment>
<evidence type="ECO:0000313" key="7">
    <source>
        <dbReference type="EMBL" id="RJL19330.1"/>
    </source>
</evidence>
<dbReference type="Proteomes" id="UP000283587">
    <property type="component" value="Unassembled WGS sequence"/>
</dbReference>
<keyword evidence="4 6" id="KW-1133">Transmembrane helix</keyword>
<feature type="transmembrane region" description="Helical" evidence="6">
    <location>
        <begin position="61"/>
        <end position="80"/>
    </location>
</feature>
<keyword evidence="8" id="KW-1185">Reference proteome</keyword>
<evidence type="ECO:0000256" key="5">
    <source>
        <dbReference type="ARBA" id="ARBA00023136"/>
    </source>
</evidence>
<keyword evidence="2" id="KW-1003">Cell membrane</keyword>
<feature type="transmembrane region" description="Helical" evidence="6">
    <location>
        <begin position="30"/>
        <end position="54"/>
    </location>
</feature>
<feature type="transmembrane region" description="Helical" evidence="6">
    <location>
        <begin position="190"/>
        <end position="212"/>
    </location>
</feature>
<accession>A0A419AA04</accession>
<keyword evidence="5 6" id="KW-0472">Membrane</keyword>
<feature type="transmembrane region" description="Helical" evidence="6">
    <location>
        <begin position="380"/>
        <end position="400"/>
    </location>
</feature>
<sequence length="452" mass="46737">MPMPVMQPKAENFIKRIAKGDHGVGLLNSLLLVAARIGSNLLALVWTMLLVRLVRPEDSGAVFQAIAVAQIASILLTFNVESASMRFLVPALHDGRRAEAAGFIRFNRLTIPLMLPPVALGIAMVQQGGAGMIAAVIVAMAATAMARATGRHATALGAMRQGLLPRLLAGPVVLSLGLGLAWAAGLALQAWHVVALFALSELTAALIQQWLLRGAFAPLAGPGARARNRRQWVGLGLWMTPGLIMSEYRKSLLIAMAALVLAGDDLSRFTVAFSIINILNFGVVAVDVAFSQPIARAMVAGQPRRRDRLLASSAAIKLGGLGLGVALVLLAGEMALGWFGPDYAPALPAMLVLLLLPVSAVLAGPGAVLLTSAGRGREDFLGNVIGGAVTVAAICGLGALGGLEGAAAGAVIGYAAAQAIMAWFCRARLQIDPSILTIRHLFARPAAAGGAS</sequence>
<dbReference type="EMBL" id="QZEW01000017">
    <property type="protein sequence ID" value="RJL19330.1"/>
    <property type="molecule type" value="Genomic_DNA"/>
</dbReference>
<name>A0A419AA04_9RHOB</name>
<proteinExistence type="predicted"/>
<feature type="transmembrane region" description="Helical" evidence="6">
    <location>
        <begin position="310"/>
        <end position="331"/>
    </location>
</feature>
<feature type="transmembrane region" description="Helical" evidence="6">
    <location>
        <begin position="406"/>
        <end position="425"/>
    </location>
</feature>
<feature type="transmembrane region" description="Helical" evidence="6">
    <location>
        <begin position="163"/>
        <end position="184"/>
    </location>
</feature>
<comment type="caution">
    <text evidence="7">The sequence shown here is derived from an EMBL/GenBank/DDBJ whole genome shotgun (WGS) entry which is preliminary data.</text>
</comment>
<dbReference type="AlphaFoldDB" id="A0A419AA04"/>
<feature type="transmembrane region" description="Helical" evidence="6">
    <location>
        <begin position="118"/>
        <end position="142"/>
    </location>
</feature>
<reference evidence="8" key="1">
    <citation type="submission" date="2018-09" db="EMBL/GenBank/DDBJ databases">
        <title>Paracoccus onubensis nov. sp. a moderate halophilic bacterium isolated from Gruta de las Maravillas (Aracena, Spain).</title>
        <authorList>
            <person name="Jurado V."/>
            <person name="Gutierrez-Patricio S."/>
            <person name="Gonzalez-Pimentel J.L."/>
            <person name="Miller A.Z."/>
            <person name="Laiz L."/>
            <person name="Saiz-Jimenez C."/>
        </authorList>
    </citation>
    <scope>NUCLEOTIDE SEQUENCE [LARGE SCALE GENOMIC DNA]</scope>
    <source>
        <strain evidence="8">DSM 26381</strain>
    </source>
</reference>
<protein>
    <recommendedName>
        <fullName evidence="9">Lipopolysaccharide biosynthesis protein</fullName>
    </recommendedName>
</protein>
<evidence type="ECO:0000256" key="2">
    <source>
        <dbReference type="ARBA" id="ARBA00022475"/>
    </source>
</evidence>
<feature type="transmembrane region" description="Helical" evidence="6">
    <location>
        <begin position="232"/>
        <end position="249"/>
    </location>
</feature>
<keyword evidence="3 6" id="KW-0812">Transmembrane</keyword>
<evidence type="ECO:0000313" key="8">
    <source>
        <dbReference type="Proteomes" id="UP000283587"/>
    </source>
</evidence>
<dbReference type="PANTHER" id="PTHR30250">
    <property type="entry name" value="PST FAMILY PREDICTED COLANIC ACID TRANSPORTER"/>
    <property type="match status" value="1"/>
</dbReference>
<feature type="transmembrane region" description="Helical" evidence="6">
    <location>
        <begin position="343"/>
        <end position="368"/>
    </location>
</feature>
<evidence type="ECO:0000256" key="3">
    <source>
        <dbReference type="ARBA" id="ARBA00022692"/>
    </source>
</evidence>
<evidence type="ECO:0000256" key="1">
    <source>
        <dbReference type="ARBA" id="ARBA00004651"/>
    </source>
</evidence>